<dbReference type="AlphaFoldDB" id="A0A6V7ULI5"/>
<dbReference type="EMBL" id="CAJEWN010000081">
    <property type="protein sequence ID" value="CAD2160675.1"/>
    <property type="molecule type" value="Genomic_DNA"/>
</dbReference>
<gene>
    <name evidence="1" type="ORF">MENT_LOCUS14391</name>
</gene>
<protein>
    <submittedName>
        <fullName evidence="1">Uncharacterized protein</fullName>
    </submittedName>
</protein>
<dbReference type="Proteomes" id="UP000580250">
    <property type="component" value="Unassembled WGS sequence"/>
</dbReference>
<name>A0A6V7ULI5_MELEN</name>
<sequence length="52" mass="6002">MAFIYSLNCFPKSLQACSLMLSTDRHWQFCNSMFADACNKMKIYEATGKHAF</sequence>
<comment type="caution">
    <text evidence="1">The sequence shown here is derived from an EMBL/GenBank/DDBJ whole genome shotgun (WGS) entry which is preliminary data.</text>
</comment>
<reference evidence="1 2" key="1">
    <citation type="submission" date="2020-08" db="EMBL/GenBank/DDBJ databases">
        <authorList>
            <person name="Koutsovoulos G."/>
            <person name="Danchin GJ E."/>
        </authorList>
    </citation>
    <scope>NUCLEOTIDE SEQUENCE [LARGE SCALE GENOMIC DNA]</scope>
</reference>
<proteinExistence type="predicted"/>
<evidence type="ECO:0000313" key="2">
    <source>
        <dbReference type="Proteomes" id="UP000580250"/>
    </source>
</evidence>
<accession>A0A6V7ULI5</accession>
<evidence type="ECO:0000313" key="1">
    <source>
        <dbReference type="EMBL" id="CAD2160675.1"/>
    </source>
</evidence>
<organism evidence="1 2">
    <name type="scientific">Meloidogyne enterolobii</name>
    <name type="common">Root-knot nematode worm</name>
    <name type="synonym">Meloidogyne mayaguensis</name>
    <dbReference type="NCBI Taxonomy" id="390850"/>
    <lineage>
        <taxon>Eukaryota</taxon>
        <taxon>Metazoa</taxon>
        <taxon>Ecdysozoa</taxon>
        <taxon>Nematoda</taxon>
        <taxon>Chromadorea</taxon>
        <taxon>Rhabditida</taxon>
        <taxon>Tylenchina</taxon>
        <taxon>Tylenchomorpha</taxon>
        <taxon>Tylenchoidea</taxon>
        <taxon>Meloidogynidae</taxon>
        <taxon>Meloidogyninae</taxon>
        <taxon>Meloidogyne</taxon>
    </lineage>
</organism>